<comment type="caution">
    <text evidence="3">The sequence shown here is derived from an EMBL/GenBank/DDBJ whole genome shotgun (WGS) entry which is preliminary data.</text>
</comment>
<feature type="transmembrane region" description="Helical" evidence="2">
    <location>
        <begin position="486"/>
        <end position="508"/>
    </location>
</feature>
<dbReference type="PANTHER" id="PTHR32309">
    <property type="entry name" value="TYROSINE-PROTEIN KINASE"/>
    <property type="match status" value="1"/>
</dbReference>
<dbReference type="RefSeq" id="WP_135205940.1">
    <property type="nucleotide sequence ID" value="NZ_SPVF01000061.1"/>
</dbReference>
<dbReference type="PANTHER" id="PTHR32309:SF13">
    <property type="entry name" value="FERRIC ENTEROBACTIN TRANSPORT PROTEIN FEPE"/>
    <property type="match status" value="1"/>
</dbReference>
<organism evidence="3 4">
    <name type="scientific">Zemynaea arenosa</name>
    <dbReference type="NCBI Taxonomy" id="2561931"/>
    <lineage>
        <taxon>Bacteria</taxon>
        <taxon>Pseudomonadati</taxon>
        <taxon>Pseudomonadota</taxon>
        <taxon>Betaproteobacteria</taxon>
        <taxon>Burkholderiales</taxon>
        <taxon>Oxalobacteraceae</taxon>
        <taxon>Telluria group</taxon>
        <taxon>Zemynaea</taxon>
    </lineage>
</organism>
<feature type="transmembrane region" description="Helical" evidence="2">
    <location>
        <begin position="423"/>
        <end position="443"/>
    </location>
</feature>
<gene>
    <name evidence="3" type="ORF">E4L96_04015</name>
</gene>
<dbReference type="InterPro" id="IPR050445">
    <property type="entry name" value="Bact_polysacc_biosynth/exp"/>
</dbReference>
<dbReference type="Proteomes" id="UP000298438">
    <property type="component" value="Unassembled WGS sequence"/>
</dbReference>
<dbReference type="EMBL" id="SPVF01000061">
    <property type="protein sequence ID" value="TFW27007.1"/>
    <property type="molecule type" value="Genomic_DNA"/>
</dbReference>
<dbReference type="AlphaFoldDB" id="A0A4Y9SNF0"/>
<dbReference type="InterPro" id="IPR014345">
    <property type="entry name" value="XrtA_polysacc_chain"/>
</dbReference>
<keyword evidence="4" id="KW-1185">Reference proteome</keyword>
<accession>A0A4Y9SNF0</accession>
<keyword evidence="2" id="KW-0472">Membrane</keyword>
<evidence type="ECO:0000256" key="2">
    <source>
        <dbReference type="SAM" id="Phobius"/>
    </source>
</evidence>
<evidence type="ECO:0000313" key="3">
    <source>
        <dbReference type="EMBL" id="TFW27007.1"/>
    </source>
</evidence>
<name>A0A4Y9SNF0_9BURK</name>
<evidence type="ECO:0000313" key="4">
    <source>
        <dbReference type="Proteomes" id="UP000298438"/>
    </source>
</evidence>
<dbReference type="NCBIfam" id="TIGR03007">
    <property type="entry name" value="pepcterm_ChnLen"/>
    <property type="match status" value="1"/>
</dbReference>
<dbReference type="GO" id="GO:0005886">
    <property type="term" value="C:plasma membrane"/>
    <property type="evidence" value="ECO:0007669"/>
    <property type="project" value="TreeGrafter"/>
</dbReference>
<protein>
    <submittedName>
        <fullName evidence="3">Chain length-determining protein</fullName>
    </submittedName>
</protein>
<proteinExistence type="predicted"/>
<dbReference type="OrthoDB" id="9795292at2"/>
<keyword evidence="1" id="KW-0175">Coiled coil</keyword>
<keyword evidence="2" id="KW-1133">Transmembrane helix</keyword>
<dbReference type="GO" id="GO:0004713">
    <property type="term" value="F:protein tyrosine kinase activity"/>
    <property type="evidence" value="ECO:0007669"/>
    <property type="project" value="TreeGrafter"/>
</dbReference>
<reference evidence="3 4" key="1">
    <citation type="submission" date="2019-03" db="EMBL/GenBank/DDBJ databases">
        <title>Draft Genome Sequence of Massilia arenosa sp. nov., a Novel Massilia Species Isolated from a Sandy-loam Maize Soil.</title>
        <authorList>
            <person name="Raths R."/>
            <person name="Peta V."/>
            <person name="Bucking H."/>
        </authorList>
    </citation>
    <scope>NUCLEOTIDE SEQUENCE [LARGE SCALE GENOMIC DNA]</scope>
    <source>
        <strain evidence="3 4">MC02</strain>
    </source>
</reference>
<keyword evidence="2" id="KW-0812">Transmembrane</keyword>
<feature type="coiled-coil region" evidence="1">
    <location>
        <begin position="168"/>
        <end position="238"/>
    </location>
</feature>
<sequence length="510" mass="56453">MEDFVTQLVASIRGIWNHRWHALAVMWSVALLGWLRVYTLPDDYQTTARVFVDTQSILKPLLAPMTTLPNVEQQVAIMSRTLLSRPNVERVMRMVDLDVKATTAREHEQQIEELMSKIKIGGTSTYDIYTITYNNKNPKLVRDVVQSLLTIFVEGSFKGKKGESEKAVQFIDDQIKNYEDRLVAAENAVKDFKLRNAGLLPQQGTDYSSQLALAGDALNTAKLELEEAEQARNAIKAQISGDEPVVGLDPKPVEVANPEIDSRISAINKNLDVLRLQYTELHPDIIAAKRLIAQLEERKKAEAKEKKAPDGDPGKNYSPMLQQLKVAQTEADAKVAAMRARVNEYAARHARLLAQINAVPEIESQLAQLTRDYQLNKDNYEKLMAKREAAKLSGDLSSTTDMMTFKIIDPPTLPLAPIGPNRLMLYSVVLLAALLAGPAAAFAMSQARPTFLGPAAMRAVTGLNVIGTVGMNWTPGERIKRRRGQYAFGAAFATLLTAYGGVLAMTVLRI</sequence>
<evidence type="ECO:0000256" key="1">
    <source>
        <dbReference type="SAM" id="Coils"/>
    </source>
</evidence>